<keyword evidence="1" id="KW-0813">Transport</keyword>
<evidence type="ECO:0000256" key="3">
    <source>
        <dbReference type="ARBA" id="ARBA00022723"/>
    </source>
</evidence>
<keyword evidence="3" id="KW-0479">Metal-binding</keyword>
<protein>
    <recommendedName>
        <fullName evidence="7">Globin-sensor domain-containing protein</fullName>
    </recommendedName>
</protein>
<dbReference type="STRING" id="152268.A6K24_17830"/>
<dbReference type="Proteomes" id="UP000078534">
    <property type="component" value="Unassembled WGS sequence"/>
</dbReference>
<dbReference type="Gene3D" id="1.10.490.10">
    <property type="entry name" value="Globins"/>
    <property type="match status" value="1"/>
</dbReference>
<dbReference type="RefSeq" id="WP_066329000.1">
    <property type="nucleotide sequence ID" value="NZ_LWSG01000006.1"/>
</dbReference>
<dbReference type="InterPro" id="IPR009050">
    <property type="entry name" value="Globin-like_sf"/>
</dbReference>
<comment type="caution">
    <text evidence="5">The sequence shown here is derived from an EMBL/GenBank/DDBJ whole genome shotgun (WGS) entry which is preliminary data.</text>
</comment>
<evidence type="ECO:0000256" key="2">
    <source>
        <dbReference type="ARBA" id="ARBA00022617"/>
    </source>
</evidence>
<accession>A0A179T1X4</accession>
<evidence type="ECO:0008006" key="7">
    <source>
        <dbReference type="Google" id="ProtNLM"/>
    </source>
</evidence>
<dbReference type="GO" id="GO:0020037">
    <property type="term" value="F:heme binding"/>
    <property type="evidence" value="ECO:0007669"/>
    <property type="project" value="InterPro"/>
</dbReference>
<dbReference type="GO" id="GO:0046872">
    <property type="term" value="F:metal ion binding"/>
    <property type="evidence" value="ECO:0007669"/>
    <property type="project" value="UniProtKB-KW"/>
</dbReference>
<dbReference type="GO" id="GO:0019825">
    <property type="term" value="F:oxygen binding"/>
    <property type="evidence" value="ECO:0007669"/>
    <property type="project" value="InterPro"/>
</dbReference>
<keyword evidence="4" id="KW-0408">Iron</keyword>
<evidence type="ECO:0000256" key="1">
    <source>
        <dbReference type="ARBA" id="ARBA00022448"/>
    </source>
</evidence>
<dbReference type="AlphaFoldDB" id="A0A179T1X4"/>
<evidence type="ECO:0000313" key="5">
    <source>
        <dbReference type="EMBL" id="OAS87915.1"/>
    </source>
</evidence>
<dbReference type="OrthoDB" id="2883426at2"/>
<sequence>MSNILEQGQIDEVVERFYSKLTKDAYFSSMFAERGVDINLLKSRQRVFIARLVNTDSSKDQAINISKVTERHPFQTSPERAKIWLDTMEETLNEMELNVSIKEHLLSQMNFLMNKILK</sequence>
<organism evidence="5 6">
    <name type="scientific">Metabacillus litoralis</name>
    <dbReference type="NCBI Taxonomy" id="152268"/>
    <lineage>
        <taxon>Bacteria</taxon>
        <taxon>Bacillati</taxon>
        <taxon>Bacillota</taxon>
        <taxon>Bacilli</taxon>
        <taxon>Bacillales</taxon>
        <taxon>Bacillaceae</taxon>
        <taxon>Metabacillus</taxon>
    </lineage>
</organism>
<proteinExistence type="predicted"/>
<keyword evidence="2" id="KW-0349">Heme</keyword>
<evidence type="ECO:0000256" key="4">
    <source>
        <dbReference type="ARBA" id="ARBA00023004"/>
    </source>
</evidence>
<dbReference type="EMBL" id="LWSG01000006">
    <property type="protein sequence ID" value="OAS87915.1"/>
    <property type="molecule type" value="Genomic_DNA"/>
</dbReference>
<evidence type="ECO:0000313" key="6">
    <source>
        <dbReference type="Proteomes" id="UP000078534"/>
    </source>
</evidence>
<gene>
    <name evidence="5" type="ORF">A6K24_17830</name>
</gene>
<dbReference type="InterPro" id="IPR012292">
    <property type="entry name" value="Globin/Proto"/>
</dbReference>
<name>A0A179T1X4_9BACI</name>
<dbReference type="Pfam" id="PF01152">
    <property type="entry name" value="Bac_globin"/>
    <property type="match status" value="1"/>
</dbReference>
<keyword evidence="6" id="KW-1185">Reference proteome</keyword>
<dbReference type="InterPro" id="IPR001486">
    <property type="entry name" value="Hemoglobin_trunc"/>
</dbReference>
<dbReference type="SUPFAM" id="SSF46458">
    <property type="entry name" value="Globin-like"/>
    <property type="match status" value="1"/>
</dbReference>
<reference evidence="6" key="1">
    <citation type="submission" date="2016-04" db="EMBL/GenBank/DDBJ databases">
        <authorList>
            <person name="Lyu Z."/>
            <person name="Lyu W."/>
        </authorList>
    </citation>
    <scope>NUCLEOTIDE SEQUENCE [LARGE SCALE GENOMIC DNA]</scope>
    <source>
        <strain evidence="6">C44</strain>
    </source>
</reference>